<gene>
    <name evidence="2" type="ORF">AVEN_60137_1</name>
</gene>
<proteinExistence type="predicted"/>
<comment type="caution">
    <text evidence="2">The sequence shown here is derived from an EMBL/GenBank/DDBJ whole genome shotgun (WGS) entry which is preliminary data.</text>
</comment>
<evidence type="ECO:0000256" key="1">
    <source>
        <dbReference type="SAM" id="MobiDB-lite"/>
    </source>
</evidence>
<name>A0A4Y2HXR2_ARAVE</name>
<protein>
    <submittedName>
        <fullName evidence="2">Uncharacterized protein</fullName>
    </submittedName>
</protein>
<feature type="compositionally biased region" description="Polar residues" evidence="1">
    <location>
        <begin position="36"/>
        <end position="47"/>
    </location>
</feature>
<feature type="region of interest" description="Disordered" evidence="1">
    <location>
        <begin position="36"/>
        <end position="82"/>
    </location>
</feature>
<evidence type="ECO:0000313" key="2">
    <source>
        <dbReference type="EMBL" id="GBM70211.1"/>
    </source>
</evidence>
<organism evidence="2 3">
    <name type="scientific">Araneus ventricosus</name>
    <name type="common">Orbweaver spider</name>
    <name type="synonym">Epeira ventricosa</name>
    <dbReference type="NCBI Taxonomy" id="182803"/>
    <lineage>
        <taxon>Eukaryota</taxon>
        <taxon>Metazoa</taxon>
        <taxon>Ecdysozoa</taxon>
        <taxon>Arthropoda</taxon>
        <taxon>Chelicerata</taxon>
        <taxon>Arachnida</taxon>
        <taxon>Araneae</taxon>
        <taxon>Araneomorphae</taxon>
        <taxon>Entelegynae</taxon>
        <taxon>Araneoidea</taxon>
        <taxon>Araneidae</taxon>
        <taxon>Araneus</taxon>
    </lineage>
</organism>
<dbReference type="AlphaFoldDB" id="A0A4Y2HXR2"/>
<evidence type="ECO:0000313" key="3">
    <source>
        <dbReference type="Proteomes" id="UP000499080"/>
    </source>
</evidence>
<accession>A0A4Y2HXR2</accession>
<dbReference type="Proteomes" id="UP000499080">
    <property type="component" value="Unassembled WGS sequence"/>
</dbReference>
<keyword evidence="3" id="KW-1185">Reference proteome</keyword>
<dbReference type="EMBL" id="BGPR01002237">
    <property type="protein sequence ID" value="GBM70211.1"/>
    <property type="molecule type" value="Genomic_DNA"/>
</dbReference>
<sequence length="118" mass="13203">MKSGKQPKPTIEIQNQSNSEFFWRTLSLQLSTSASMQIDNSHSTGTANDLKITDETKYPPVNSVSEPMPIDSISNNKTDDEIESSAIEDAIYYDPNETIKETSPFVEQQQSVTNPNIF</sequence>
<reference evidence="2 3" key="1">
    <citation type="journal article" date="2019" name="Sci. Rep.">
        <title>Orb-weaving spider Araneus ventricosus genome elucidates the spidroin gene catalogue.</title>
        <authorList>
            <person name="Kono N."/>
            <person name="Nakamura H."/>
            <person name="Ohtoshi R."/>
            <person name="Moran D.A.P."/>
            <person name="Shinohara A."/>
            <person name="Yoshida Y."/>
            <person name="Fujiwara M."/>
            <person name="Mori M."/>
            <person name="Tomita M."/>
            <person name="Arakawa K."/>
        </authorList>
    </citation>
    <scope>NUCLEOTIDE SEQUENCE [LARGE SCALE GENOMIC DNA]</scope>
</reference>